<dbReference type="RefSeq" id="WP_132083747.1">
    <property type="nucleotide sequence ID" value="NZ_SLUI01000027.1"/>
</dbReference>
<gene>
    <name evidence="1" type="ORF">EV210_12714</name>
</gene>
<dbReference type="AlphaFoldDB" id="A0A4R1PN92"/>
<sequence>MLAIEQVRKKIKRGKGLWGRLVTSPDGSEWIWMQLTPAALKYYQERVTCYGFIPDEGIGALGAARTVFRKKRY</sequence>
<dbReference type="OrthoDB" id="1686335at2"/>
<evidence type="ECO:0000313" key="2">
    <source>
        <dbReference type="Proteomes" id="UP000295063"/>
    </source>
</evidence>
<name>A0A4R1PN92_9FIRM</name>
<proteinExistence type="predicted"/>
<accession>A0A4R1PN92</accession>
<organism evidence="1 2">
    <name type="scientific">Anaerospora hongkongensis</name>
    <dbReference type="NCBI Taxonomy" id="244830"/>
    <lineage>
        <taxon>Bacteria</taxon>
        <taxon>Bacillati</taxon>
        <taxon>Bacillota</taxon>
        <taxon>Negativicutes</taxon>
        <taxon>Selenomonadales</taxon>
        <taxon>Sporomusaceae</taxon>
        <taxon>Anaerospora</taxon>
    </lineage>
</organism>
<dbReference type="Proteomes" id="UP000295063">
    <property type="component" value="Unassembled WGS sequence"/>
</dbReference>
<protein>
    <submittedName>
        <fullName evidence="1">Uncharacterized protein</fullName>
    </submittedName>
</protein>
<dbReference type="EMBL" id="SLUI01000027">
    <property type="protein sequence ID" value="TCL31762.1"/>
    <property type="molecule type" value="Genomic_DNA"/>
</dbReference>
<reference evidence="1 2" key="1">
    <citation type="submission" date="2019-03" db="EMBL/GenBank/DDBJ databases">
        <title>Genomic Encyclopedia of Type Strains, Phase IV (KMG-IV): sequencing the most valuable type-strain genomes for metagenomic binning, comparative biology and taxonomic classification.</title>
        <authorList>
            <person name="Goeker M."/>
        </authorList>
    </citation>
    <scope>NUCLEOTIDE SEQUENCE [LARGE SCALE GENOMIC DNA]</scope>
    <source>
        <strain evidence="1 2">DSM 15969</strain>
    </source>
</reference>
<comment type="caution">
    <text evidence="1">The sequence shown here is derived from an EMBL/GenBank/DDBJ whole genome shotgun (WGS) entry which is preliminary data.</text>
</comment>
<keyword evidence="2" id="KW-1185">Reference proteome</keyword>
<evidence type="ECO:0000313" key="1">
    <source>
        <dbReference type="EMBL" id="TCL31762.1"/>
    </source>
</evidence>